<keyword evidence="18" id="KW-1267">Proteomics identification</keyword>
<evidence type="ECO:0000256" key="1">
    <source>
        <dbReference type="ARBA" id="ARBA00004273"/>
    </source>
</evidence>
<comment type="similarity">
    <text evidence="13">Belongs to the MICU1 family. MICU1 subfamily.</text>
</comment>
<dbReference type="EnsemblPlants" id="Zm00001eb247020_T001">
    <property type="protein sequence ID" value="Zm00001eb247020_P001"/>
    <property type="gene ID" value="Zm00001eb247020"/>
</dbReference>
<dbReference type="KEGG" id="zma:103627407"/>
<evidence type="ECO:0000313" key="17">
    <source>
        <dbReference type="Proteomes" id="UP000007305"/>
    </source>
</evidence>
<keyword evidence="17" id="KW-1185">Reference proteome</keyword>
<dbReference type="CDD" id="cd00051">
    <property type="entry name" value="EFh"/>
    <property type="match status" value="1"/>
</dbReference>
<reference evidence="15" key="2">
    <citation type="submission" date="2015-12" db="EMBL/GenBank/DDBJ databases">
        <title>Update maize B73 reference genome by single molecule sequencing technologies.</title>
        <authorList>
            <consortium name="Maize Genome Sequencing Project"/>
            <person name="Ware D."/>
        </authorList>
    </citation>
    <scope>NUCLEOTIDE SEQUENCE</scope>
    <source>
        <tissue evidence="15">Seedling</tissue>
    </source>
</reference>
<dbReference type="RefSeq" id="XP_008645921.1">
    <property type="nucleotide sequence ID" value="XM_008647699.3"/>
</dbReference>
<keyword evidence="4" id="KW-0109">Calcium transport</keyword>
<evidence type="ECO:0000256" key="5">
    <source>
        <dbReference type="ARBA" id="ARBA00022723"/>
    </source>
</evidence>
<dbReference type="InterPro" id="IPR011992">
    <property type="entry name" value="EF-hand-dom_pair"/>
</dbReference>
<accession>A0A3L6EIW1</accession>
<dbReference type="SMART" id="SM00054">
    <property type="entry name" value="EFh"/>
    <property type="match status" value="3"/>
</dbReference>
<dbReference type="GO" id="GO:0051560">
    <property type="term" value="P:mitochondrial calcium ion homeostasis"/>
    <property type="evidence" value="ECO:0000318"/>
    <property type="project" value="GO_Central"/>
</dbReference>
<dbReference type="Gene3D" id="1.10.238.10">
    <property type="entry name" value="EF-hand"/>
    <property type="match status" value="3"/>
</dbReference>
<keyword evidence="12" id="KW-0472">Membrane</keyword>
<evidence type="ECO:0000256" key="3">
    <source>
        <dbReference type="ARBA" id="ARBA00022448"/>
    </source>
</evidence>
<dbReference type="InterPro" id="IPR018247">
    <property type="entry name" value="EF_Hand_1_Ca_BS"/>
</dbReference>
<feature type="domain" description="EF-hand" evidence="14">
    <location>
        <begin position="204"/>
        <end position="239"/>
    </location>
</feature>
<keyword evidence="11" id="KW-0496">Mitochondrion</keyword>
<evidence type="ECO:0000256" key="4">
    <source>
        <dbReference type="ARBA" id="ARBA00022568"/>
    </source>
</evidence>
<dbReference type="PROSITE" id="PS00018">
    <property type="entry name" value="EF_HAND_1"/>
    <property type="match status" value="2"/>
</dbReference>
<gene>
    <name evidence="16" type="primary">LOC103627407</name>
    <name evidence="15" type="ORF">ZEAMMB73_Zm00001d017201</name>
</gene>
<dbReference type="OrthoDB" id="186625at2759"/>
<evidence type="ECO:0000256" key="8">
    <source>
        <dbReference type="ARBA" id="ARBA00022837"/>
    </source>
</evidence>
<feature type="domain" description="EF-hand" evidence="14">
    <location>
        <begin position="398"/>
        <end position="433"/>
    </location>
</feature>
<dbReference type="ExpressionAtlas" id="A0A1D6HD01">
    <property type="expression patterns" value="baseline and differential"/>
</dbReference>
<dbReference type="InterPro" id="IPR002048">
    <property type="entry name" value="EF_hand_dom"/>
</dbReference>
<dbReference type="Pfam" id="PF13202">
    <property type="entry name" value="EF-hand_5"/>
    <property type="match status" value="1"/>
</dbReference>
<evidence type="ECO:0000256" key="13">
    <source>
        <dbReference type="ARBA" id="ARBA00038333"/>
    </source>
</evidence>
<dbReference type="PANTHER" id="PTHR12294">
    <property type="entry name" value="EF HAND DOMAIN FAMILY A1,A2-RELATED"/>
    <property type="match status" value="1"/>
</dbReference>
<dbReference type="PaxDb" id="4577-GRMZM5G827398_P01"/>
<evidence type="ECO:0000256" key="11">
    <source>
        <dbReference type="ARBA" id="ARBA00023128"/>
    </source>
</evidence>
<keyword evidence="8" id="KW-0106">Calcium</keyword>
<proteinExistence type="evidence at protein level"/>
<accession>A0A1D6HD01</accession>
<keyword evidence="9" id="KW-0809">Transit peptide</keyword>
<protein>
    <submittedName>
        <fullName evidence="15">Calcium-binding EF hand family protein</fullName>
    </submittedName>
</protein>
<dbReference type="PROSITE" id="PS50222">
    <property type="entry name" value="EF_HAND_2"/>
    <property type="match status" value="2"/>
</dbReference>
<dbReference type="GO" id="GO:0005509">
    <property type="term" value="F:calcium ion binding"/>
    <property type="evidence" value="ECO:0000318"/>
    <property type="project" value="GO_Central"/>
</dbReference>
<dbReference type="eggNOG" id="KOG2643">
    <property type="taxonomic scope" value="Eukaryota"/>
</dbReference>
<dbReference type="OMA" id="DEPAYPM"/>
<dbReference type="EMBL" id="CM000781">
    <property type="protein sequence ID" value="AQK72574.1"/>
    <property type="molecule type" value="Genomic_DNA"/>
</dbReference>
<dbReference type="GO" id="GO:0005758">
    <property type="term" value="C:mitochondrial intermembrane space"/>
    <property type="evidence" value="ECO:0007669"/>
    <property type="project" value="UniProtKB-SubCell"/>
</dbReference>
<dbReference type="GO" id="GO:0036444">
    <property type="term" value="P:calcium import into the mitochondrion"/>
    <property type="evidence" value="ECO:0000318"/>
    <property type="project" value="GO_Central"/>
</dbReference>
<keyword evidence="3" id="KW-0813">Transport</keyword>
<dbReference type="Pfam" id="PF13833">
    <property type="entry name" value="EF-hand_8"/>
    <property type="match status" value="1"/>
</dbReference>
<dbReference type="CDD" id="cd15900">
    <property type="entry name" value="EFh_MICU"/>
    <property type="match status" value="1"/>
</dbReference>
<dbReference type="SMR" id="A0A1D6HD01"/>
<dbReference type="InterPro" id="IPR039800">
    <property type="entry name" value="MICU1/2/3"/>
</dbReference>
<name>A0A1D6HD01_MAIZE</name>
<keyword evidence="6" id="KW-0677">Repeat</keyword>
<comment type="subcellular location">
    <subcellularLocation>
        <location evidence="1">Mitochondrion inner membrane</location>
    </subcellularLocation>
    <subcellularLocation>
        <location evidence="2">Mitochondrion intermembrane space</location>
    </subcellularLocation>
</comment>
<dbReference type="PANTHER" id="PTHR12294:SF1">
    <property type="entry name" value="CALCIUM UPTAKE PROTEIN 1, MITOCHONDRIAL"/>
    <property type="match status" value="1"/>
</dbReference>
<evidence type="ECO:0000256" key="12">
    <source>
        <dbReference type="ARBA" id="ARBA00023136"/>
    </source>
</evidence>
<sequence length="463" mass="51639">MAAGLARLRSAVERLGSSRARARARPFSAAVAEAAAAVTASSGLGIWLLSSNPHSLADSGQAEDAATAGGGGNIAFPAAVGGVGATGEREGRFLFGDSYRRRVFFKYEKRIRTRSPPEKIFEYFASVHSPEGEMHMLPTDLMRAVVPIFPPSESKIVREGRLRGERHPGELQCAPSDFFMLFDTNADGVISFAEYIFFVTLLSIPESSFNVAFKMFDLDHNGEIDKDEFRKVMTLMRSYNRQGAAHRDGLRFGRKVGQPVENGGLVEYFFGKDGNEHLHYDKFSSFLKQLHDEIVRLEFSHYDLKSSNTISAKDFALSMVASADMNHIDKLLDRVDDLDDNLDLKDLRITFEEFKAFADLRRRLEPFAMAIFSYGKVNGLLTKQDLKRAASHVCGVDLTDKVVDIIFHVFDANCDGNLSSEEFLRSLQRRENDIRQPATSGFLGVIACWLNCTKCSLQQMLPQ</sequence>
<keyword evidence="10" id="KW-0406">Ion transport</keyword>
<evidence type="ECO:0007829" key="18">
    <source>
        <dbReference type="PeptideAtlas" id="A0A1D6HD01"/>
    </source>
</evidence>
<evidence type="ECO:0000256" key="6">
    <source>
        <dbReference type="ARBA" id="ARBA00022737"/>
    </source>
</evidence>
<evidence type="ECO:0000256" key="10">
    <source>
        <dbReference type="ARBA" id="ARBA00023065"/>
    </source>
</evidence>
<reference evidence="17" key="1">
    <citation type="journal article" date="2009" name="Science">
        <title>The B73 maize genome: complexity, diversity, and dynamics.</title>
        <authorList>
            <person name="Schnable P.S."/>
            <person name="Ware D."/>
            <person name="Fulton R.S."/>
            <person name="Stein J.C."/>
            <person name="Wei F."/>
            <person name="Pasternak S."/>
            <person name="Liang C."/>
            <person name="Zhang J."/>
            <person name="Fulton L."/>
            <person name="Graves T.A."/>
            <person name="Minx P."/>
            <person name="Reily A.D."/>
            <person name="Courtney L."/>
            <person name="Kruchowski S.S."/>
            <person name="Tomlinson C."/>
            <person name="Strong C."/>
            <person name="Delehaunty K."/>
            <person name="Fronick C."/>
            <person name="Courtney B."/>
            <person name="Rock S.M."/>
            <person name="Belter E."/>
            <person name="Du F."/>
            <person name="Kim K."/>
            <person name="Abbott R.M."/>
            <person name="Cotton M."/>
            <person name="Levy A."/>
            <person name="Marchetto P."/>
            <person name="Ochoa K."/>
            <person name="Jackson S.M."/>
            <person name="Gillam B."/>
            <person name="Chen W."/>
            <person name="Yan L."/>
            <person name="Higginbotham J."/>
            <person name="Cardenas M."/>
            <person name="Waligorski J."/>
            <person name="Applebaum E."/>
            <person name="Phelps L."/>
            <person name="Falcone J."/>
            <person name="Kanchi K."/>
            <person name="Thane T."/>
            <person name="Scimone A."/>
            <person name="Thane N."/>
            <person name="Henke J."/>
            <person name="Wang T."/>
            <person name="Ruppert J."/>
            <person name="Shah N."/>
            <person name="Rotter K."/>
            <person name="Hodges J."/>
            <person name="Ingenthron E."/>
            <person name="Cordes M."/>
            <person name="Kohlberg S."/>
            <person name="Sgro J."/>
            <person name="Delgado B."/>
            <person name="Mead K."/>
            <person name="Chinwalla A."/>
            <person name="Leonard S."/>
            <person name="Crouse K."/>
            <person name="Collura K."/>
            <person name="Kudrna D."/>
            <person name="Currie J."/>
            <person name="He R."/>
            <person name="Angelova A."/>
            <person name="Rajasekar S."/>
            <person name="Mueller T."/>
            <person name="Lomeli R."/>
            <person name="Scara G."/>
            <person name="Ko A."/>
            <person name="Delaney K."/>
            <person name="Wissotski M."/>
            <person name="Lopez G."/>
            <person name="Campos D."/>
            <person name="Braidotti M."/>
            <person name="Ashley E."/>
            <person name="Golser W."/>
            <person name="Kim H."/>
            <person name="Lee S."/>
            <person name="Lin J."/>
            <person name="Dujmic Z."/>
            <person name="Kim W."/>
            <person name="Talag J."/>
            <person name="Zuccolo A."/>
            <person name="Fan C."/>
            <person name="Sebastian A."/>
            <person name="Kramer M."/>
            <person name="Spiegel L."/>
            <person name="Nascimento L."/>
            <person name="Zutavern T."/>
            <person name="Miller B."/>
            <person name="Ambroise C."/>
            <person name="Muller S."/>
            <person name="Spooner W."/>
            <person name="Narechania A."/>
            <person name="Ren L."/>
            <person name="Wei S."/>
            <person name="Kumari S."/>
            <person name="Faga B."/>
            <person name="Levy M.J."/>
            <person name="McMahan L."/>
            <person name="Van Buren P."/>
            <person name="Vaughn M.W."/>
            <person name="Ying K."/>
            <person name="Yeh C.-T."/>
            <person name="Emrich S.J."/>
            <person name="Jia Y."/>
            <person name="Kalyanaraman A."/>
            <person name="Hsia A.-P."/>
            <person name="Barbazuk W.B."/>
            <person name="Baucom R.S."/>
            <person name="Brutnell T.P."/>
            <person name="Carpita N.C."/>
            <person name="Chaparro C."/>
            <person name="Chia J.-M."/>
            <person name="Deragon J.-M."/>
            <person name="Estill J.C."/>
            <person name="Fu Y."/>
            <person name="Jeddeloh J.A."/>
            <person name="Han Y."/>
            <person name="Lee H."/>
            <person name="Li P."/>
            <person name="Lisch D.R."/>
            <person name="Liu S."/>
            <person name="Liu Z."/>
            <person name="Nagel D.H."/>
            <person name="McCann M.C."/>
            <person name="SanMiguel P."/>
            <person name="Myers A.M."/>
            <person name="Nettleton D."/>
            <person name="Nguyen J."/>
            <person name="Penning B.W."/>
            <person name="Ponnala L."/>
            <person name="Schneider K.L."/>
            <person name="Schwartz D.C."/>
            <person name="Sharma A."/>
            <person name="Soderlund C."/>
            <person name="Springer N.M."/>
            <person name="Sun Q."/>
            <person name="Wang H."/>
            <person name="Waterman M."/>
            <person name="Westerman R."/>
            <person name="Wolfgruber T.K."/>
            <person name="Yang L."/>
            <person name="Yu Y."/>
            <person name="Zhang L."/>
            <person name="Zhou S."/>
            <person name="Zhu Q."/>
            <person name="Bennetzen J.L."/>
            <person name="Dawe R.K."/>
            <person name="Jiang J."/>
            <person name="Jiang N."/>
            <person name="Presting G.G."/>
            <person name="Wessler S.R."/>
            <person name="Aluru S."/>
            <person name="Martienssen R.A."/>
            <person name="Clifton S.W."/>
            <person name="McCombie W.R."/>
            <person name="Wing R.A."/>
            <person name="Wilson R.K."/>
        </authorList>
    </citation>
    <scope>NUCLEOTIDE SEQUENCE [LARGE SCALE GENOMIC DNA]</scope>
    <source>
        <strain evidence="17">cv. B73</strain>
    </source>
</reference>
<reference evidence="16" key="4">
    <citation type="submission" date="2021-05" db="UniProtKB">
        <authorList>
            <consortium name="EnsemblPlants"/>
        </authorList>
    </citation>
    <scope>IDENTIFICATION</scope>
    <source>
        <strain evidence="16">cv. B73</strain>
    </source>
</reference>
<evidence type="ECO:0000256" key="2">
    <source>
        <dbReference type="ARBA" id="ARBA00004569"/>
    </source>
</evidence>
<evidence type="ECO:0000313" key="16">
    <source>
        <dbReference type="EnsemblPlants" id="Zm00001eb247020_P001"/>
    </source>
</evidence>
<dbReference type="Gramene" id="Zm00001eb247020_T001">
    <property type="protein sequence ID" value="Zm00001eb247020_P001"/>
    <property type="gene ID" value="Zm00001eb247020"/>
</dbReference>
<dbReference type="GeneID" id="103627407"/>
<dbReference type="AlphaFoldDB" id="A0A1D6HD01"/>
<evidence type="ECO:0000259" key="14">
    <source>
        <dbReference type="PROSITE" id="PS50222"/>
    </source>
</evidence>
<evidence type="ECO:0000256" key="7">
    <source>
        <dbReference type="ARBA" id="ARBA00022792"/>
    </source>
</evidence>
<dbReference type="SUPFAM" id="SSF47473">
    <property type="entry name" value="EF-hand"/>
    <property type="match status" value="2"/>
</dbReference>
<keyword evidence="5" id="KW-0479">Metal-binding</keyword>
<organism evidence="16 17">
    <name type="scientific">Zea mays</name>
    <name type="common">Maize</name>
    <dbReference type="NCBI Taxonomy" id="4577"/>
    <lineage>
        <taxon>Eukaryota</taxon>
        <taxon>Viridiplantae</taxon>
        <taxon>Streptophyta</taxon>
        <taxon>Embryophyta</taxon>
        <taxon>Tracheophyta</taxon>
        <taxon>Spermatophyta</taxon>
        <taxon>Magnoliopsida</taxon>
        <taxon>Liliopsida</taxon>
        <taxon>Poales</taxon>
        <taxon>Poaceae</taxon>
        <taxon>PACMAD clade</taxon>
        <taxon>Panicoideae</taxon>
        <taxon>Andropogonodae</taxon>
        <taxon>Andropogoneae</taxon>
        <taxon>Tripsacinae</taxon>
        <taxon>Zea</taxon>
    </lineage>
</organism>
<dbReference type="Proteomes" id="UP000007305">
    <property type="component" value="Chromosome 5"/>
</dbReference>
<reference evidence="16" key="3">
    <citation type="submission" date="2019-07" db="EMBL/GenBank/DDBJ databases">
        <authorList>
            <person name="Seetharam A."/>
            <person name="Woodhouse M."/>
            <person name="Cannon E."/>
        </authorList>
    </citation>
    <scope>NUCLEOTIDE SEQUENCE [LARGE SCALE GENOMIC DNA]</scope>
    <source>
        <strain evidence="16">cv. B73</strain>
    </source>
</reference>
<evidence type="ECO:0000256" key="9">
    <source>
        <dbReference type="ARBA" id="ARBA00022946"/>
    </source>
</evidence>
<dbReference type="GO" id="GO:1990246">
    <property type="term" value="C:uniplex complex"/>
    <property type="evidence" value="ECO:0000318"/>
    <property type="project" value="GO_Central"/>
</dbReference>
<keyword evidence="7" id="KW-0999">Mitochondrion inner membrane</keyword>
<dbReference type="Pfam" id="PF00036">
    <property type="entry name" value="EF-hand_1"/>
    <property type="match status" value="1"/>
</dbReference>
<evidence type="ECO:0000313" key="15">
    <source>
        <dbReference type="EMBL" id="AQK72574.1"/>
    </source>
</evidence>
<dbReference type="STRING" id="4577.A0A1D6HD01"/>